<accession>A0AAD7ZMU3</accession>
<name>A0AAD7ZMU3_DIPPU</name>
<reference evidence="1" key="2">
    <citation type="submission" date="2023-05" db="EMBL/GenBank/DDBJ databases">
        <authorList>
            <person name="Fouks B."/>
        </authorList>
    </citation>
    <scope>NUCLEOTIDE SEQUENCE</scope>
    <source>
        <strain evidence="1">Stay&amp;Tobe</strain>
        <tissue evidence="1">Testes</tissue>
    </source>
</reference>
<keyword evidence="2" id="KW-1185">Reference proteome</keyword>
<gene>
    <name evidence="1" type="ORF">L9F63_021985</name>
</gene>
<dbReference type="Proteomes" id="UP001233999">
    <property type="component" value="Unassembled WGS sequence"/>
</dbReference>
<feature type="non-terminal residue" evidence="1">
    <location>
        <position position="1"/>
    </location>
</feature>
<evidence type="ECO:0000313" key="1">
    <source>
        <dbReference type="EMBL" id="KAJ9583669.1"/>
    </source>
</evidence>
<evidence type="ECO:0000313" key="2">
    <source>
        <dbReference type="Proteomes" id="UP001233999"/>
    </source>
</evidence>
<comment type="caution">
    <text evidence="1">The sequence shown here is derived from an EMBL/GenBank/DDBJ whole genome shotgun (WGS) entry which is preliminary data.</text>
</comment>
<dbReference type="EMBL" id="JASPKZ010007551">
    <property type="protein sequence ID" value="KAJ9583669.1"/>
    <property type="molecule type" value="Genomic_DNA"/>
</dbReference>
<protein>
    <submittedName>
        <fullName evidence="1">Uncharacterized protein</fullName>
    </submittedName>
</protein>
<dbReference type="AlphaFoldDB" id="A0AAD7ZMU3"/>
<proteinExistence type="predicted"/>
<reference evidence="1" key="1">
    <citation type="journal article" date="2023" name="IScience">
        <title>Live-bearing cockroach genome reveals convergent evolutionary mechanisms linked to viviparity in insects and beyond.</title>
        <authorList>
            <person name="Fouks B."/>
            <person name="Harrison M.C."/>
            <person name="Mikhailova A.A."/>
            <person name="Marchal E."/>
            <person name="English S."/>
            <person name="Carruthers M."/>
            <person name="Jennings E.C."/>
            <person name="Chiamaka E.L."/>
            <person name="Frigard R.A."/>
            <person name="Pippel M."/>
            <person name="Attardo G.M."/>
            <person name="Benoit J.B."/>
            <person name="Bornberg-Bauer E."/>
            <person name="Tobe S.S."/>
        </authorList>
    </citation>
    <scope>NUCLEOTIDE SEQUENCE</scope>
    <source>
        <strain evidence="1">Stay&amp;Tobe</strain>
    </source>
</reference>
<feature type="non-terminal residue" evidence="1">
    <location>
        <position position="164"/>
    </location>
</feature>
<sequence length="164" mass="19185">EGLAFGLWMDGYNILPNLRLIKLRKNYEALFIAVSRVLFLHKHDCSALRQQLHLLLKRAQSVKDLLSVNLCGTNVYSHTGYLNIKKVYTKASNSENTRRSALLEKNPIEVKSPYALKRVVEAIIFRRHEDGIHTFQFFSRVQKLPHKIYWKSYGTQKRRRTAKT</sequence>
<organism evidence="1 2">
    <name type="scientific">Diploptera punctata</name>
    <name type="common">Pacific beetle cockroach</name>
    <dbReference type="NCBI Taxonomy" id="6984"/>
    <lineage>
        <taxon>Eukaryota</taxon>
        <taxon>Metazoa</taxon>
        <taxon>Ecdysozoa</taxon>
        <taxon>Arthropoda</taxon>
        <taxon>Hexapoda</taxon>
        <taxon>Insecta</taxon>
        <taxon>Pterygota</taxon>
        <taxon>Neoptera</taxon>
        <taxon>Polyneoptera</taxon>
        <taxon>Dictyoptera</taxon>
        <taxon>Blattodea</taxon>
        <taxon>Blaberoidea</taxon>
        <taxon>Blaberidae</taxon>
        <taxon>Diplopterinae</taxon>
        <taxon>Diploptera</taxon>
    </lineage>
</organism>